<name>A0AAE0WDH4_9BIVA</name>
<evidence type="ECO:0000313" key="4">
    <source>
        <dbReference type="EMBL" id="KAK3609557.1"/>
    </source>
</evidence>
<dbReference type="InterPro" id="IPR050776">
    <property type="entry name" value="Ank_Repeat/CDKN_Inhibitor"/>
</dbReference>
<evidence type="ECO:0000256" key="3">
    <source>
        <dbReference type="PROSITE-ProRule" id="PRU00023"/>
    </source>
</evidence>
<evidence type="ECO:0000256" key="1">
    <source>
        <dbReference type="ARBA" id="ARBA00022737"/>
    </source>
</evidence>
<dbReference type="AlphaFoldDB" id="A0AAE0WDH4"/>
<dbReference type="PROSITE" id="PS50297">
    <property type="entry name" value="ANK_REP_REGION"/>
    <property type="match status" value="2"/>
</dbReference>
<reference evidence="4" key="1">
    <citation type="journal article" date="2021" name="Genome Biol. Evol.">
        <title>A High-Quality Reference Genome for a Parasitic Bivalve with Doubly Uniparental Inheritance (Bivalvia: Unionida).</title>
        <authorList>
            <person name="Smith C.H."/>
        </authorList>
    </citation>
    <scope>NUCLEOTIDE SEQUENCE</scope>
    <source>
        <strain evidence="4">CHS0354</strain>
    </source>
</reference>
<dbReference type="Gene3D" id="1.25.40.20">
    <property type="entry name" value="Ankyrin repeat-containing domain"/>
    <property type="match status" value="1"/>
</dbReference>
<dbReference type="PANTHER" id="PTHR24201">
    <property type="entry name" value="ANK_REP_REGION DOMAIN-CONTAINING PROTEIN"/>
    <property type="match status" value="1"/>
</dbReference>
<reference evidence="4" key="2">
    <citation type="journal article" date="2021" name="Genome Biol. Evol.">
        <title>Developing a high-quality reference genome for a parasitic bivalve with doubly uniparental inheritance (Bivalvia: Unionida).</title>
        <authorList>
            <person name="Smith C.H."/>
        </authorList>
    </citation>
    <scope>NUCLEOTIDE SEQUENCE</scope>
    <source>
        <strain evidence="4">CHS0354</strain>
        <tissue evidence="4">Mantle</tissue>
    </source>
</reference>
<keyword evidence="5" id="KW-1185">Reference proteome</keyword>
<evidence type="ECO:0000256" key="2">
    <source>
        <dbReference type="ARBA" id="ARBA00023043"/>
    </source>
</evidence>
<feature type="repeat" description="ANK" evidence="3">
    <location>
        <begin position="166"/>
        <end position="198"/>
    </location>
</feature>
<gene>
    <name evidence="4" type="ORF">CHS0354_019568</name>
</gene>
<reference evidence="4" key="3">
    <citation type="submission" date="2023-05" db="EMBL/GenBank/DDBJ databases">
        <authorList>
            <person name="Smith C.H."/>
        </authorList>
    </citation>
    <scope>NUCLEOTIDE SEQUENCE</scope>
    <source>
        <strain evidence="4">CHS0354</strain>
        <tissue evidence="4">Mantle</tissue>
    </source>
</reference>
<dbReference type="EMBL" id="JAEAOA010001197">
    <property type="protein sequence ID" value="KAK3609557.1"/>
    <property type="molecule type" value="Genomic_DNA"/>
</dbReference>
<comment type="caution">
    <text evidence="4">The sequence shown here is derived from an EMBL/GenBank/DDBJ whole genome shotgun (WGS) entry which is preliminary data.</text>
</comment>
<sequence>MIMCTLLYQPRPDLASCGNPLTILPFNNKGRFLSSGYRVTQNTRNLRFLSEYSAYNDFDLDFADDGPKASSSIFMKLFSMSGNDPLKDAIALFVLLKREEDKLIDFGRKLVKRNKTYAKTVFITEVDGWTPFHAFVLRGERKMVKIALKAGVDVNFPMGKPEGLPGNCSPLHLAAHRGDVSVISVLISNGADVNVRDDTGRAPIFYASQKQNTLAVKTLVRAGADLKDCDPEHKQSISLQNRAVNPITCFLACSGIRR</sequence>
<accession>A0AAE0WDH4</accession>
<dbReference type="PROSITE" id="PS50088">
    <property type="entry name" value="ANK_REPEAT"/>
    <property type="match status" value="3"/>
</dbReference>
<dbReference type="InterPro" id="IPR002110">
    <property type="entry name" value="Ankyrin_rpt"/>
</dbReference>
<keyword evidence="1" id="KW-0677">Repeat</keyword>
<dbReference type="Proteomes" id="UP001195483">
    <property type="component" value="Unassembled WGS sequence"/>
</dbReference>
<dbReference type="SMART" id="SM00248">
    <property type="entry name" value="ANK"/>
    <property type="match status" value="3"/>
</dbReference>
<feature type="repeat" description="ANK" evidence="3">
    <location>
        <begin position="127"/>
        <end position="155"/>
    </location>
</feature>
<dbReference type="PANTHER" id="PTHR24201:SF16">
    <property type="entry name" value="ANKYRIN-1-LIKE-RELATED"/>
    <property type="match status" value="1"/>
</dbReference>
<dbReference type="GO" id="GO:0005634">
    <property type="term" value="C:nucleus"/>
    <property type="evidence" value="ECO:0007669"/>
    <property type="project" value="TreeGrafter"/>
</dbReference>
<evidence type="ECO:0000313" key="5">
    <source>
        <dbReference type="Proteomes" id="UP001195483"/>
    </source>
</evidence>
<protein>
    <submittedName>
        <fullName evidence="4">Uncharacterized protein</fullName>
    </submittedName>
</protein>
<dbReference type="InterPro" id="IPR036770">
    <property type="entry name" value="Ankyrin_rpt-contain_sf"/>
</dbReference>
<dbReference type="SUPFAM" id="SSF48403">
    <property type="entry name" value="Ankyrin repeat"/>
    <property type="match status" value="1"/>
</dbReference>
<dbReference type="Pfam" id="PF12796">
    <property type="entry name" value="Ank_2"/>
    <property type="match status" value="1"/>
</dbReference>
<keyword evidence="2 3" id="KW-0040">ANK repeat</keyword>
<proteinExistence type="predicted"/>
<feature type="repeat" description="ANK" evidence="3">
    <location>
        <begin position="199"/>
        <end position="231"/>
    </location>
</feature>
<organism evidence="4 5">
    <name type="scientific">Potamilus streckersoni</name>
    <dbReference type="NCBI Taxonomy" id="2493646"/>
    <lineage>
        <taxon>Eukaryota</taxon>
        <taxon>Metazoa</taxon>
        <taxon>Spiralia</taxon>
        <taxon>Lophotrochozoa</taxon>
        <taxon>Mollusca</taxon>
        <taxon>Bivalvia</taxon>
        <taxon>Autobranchia</taxon>
        <taxon>Heteroconchia</taxon>
        <taxon>Palaeoheterodonta</taxon>
        <taxon>Unionida</taxon>
        <taxon>Unionoidea</taxon>
        <taxon>Unionidae</taxon>
        <taxon>Ambleminae</taxon>
        <taxon>Lampsilini</taxon>
        <taxon>Potamilus</taxon>
    </lineage>
</organism>